<dbReference type="VEuPathDB" id="TrichDB:TVAG_318680"/>
<organism evidence="2 3">
    <name type="scientific">Trichomonas vaginalis (strain ATCC PRA-98 / G3)</name>
    <dbReference type="NCBI Taxonomy" id="412133"/>
    <lineage>
        <taxon>Eukaryota</taxon>
        <taxon>Metamonada</taxon>
        <taxon>Parabasalia</taxon>
        <taxon>Trichomonadida</taxon>
        <taxon>Trichomonadidae</taxon>
        <taxon>Trichomonas</taxon>
    </lineage>
</organism>
<sequence length="314" mass="36536">MKETPVSKKKNFILSLVILFGESLTIVNGAYVPNKIRSQAKKYPEIAKKLINAGWIAQYPCPNQNEFESLMNQYEIENNDVTFTELDISNQSNDFEFEEEEIEEFDTDKVLQEYILMEQKVFLKTLEQAEDFLENEMKDIPIQDNIFTEDSIRMSKSAKNMNGNLSDNNEVSFRDKIQLILASYGHEVDQNKTSRSILEIVEDLLKMREAINRVKQNQTESQEKSEDTDTKDTNEQNIYEDDKAIKSTATDLPKDIDQILKDENSDEFDFGYDNEEEDYLRNSEFDSDGEESEPPLTEEELALANQEIKKYELK</sequence>
<dbReference type="InParanoid" id="A2G5L8"/>
<accession>A2G5L8</accession>
<reference evidence="2" key="1">
    <citation type="submission" date="2006-10" db="EMBL/GenBank/DDBJ databases">
        <authorList>
            <person name="Amadeo P."/>
            <person name="Zhao Q."/>
            <person name="Wortman J."/>
            <person name="Fraser-Liggett C."/>
            <person name="Carlton J."/>
        </authorList>
    </citation>
    <scope>NUCLEOTIDE SEQUENCE</scope>
    <source>
        <strain evidence="2">G3</strain>
    </source>
</reference>
<feature type="compositionally biased region" description="Basic and acidic residues" evidence="1">
    <location>
        <begin position="252"/>
        <end position="263"/>
    </location>
</feature>
<proteinExistence type="predicted"/>
<protein>
    <submittedName>
        <fullName evidence="2">Uncharacterized protein</fullName>
    </submittedName>
</protein>
<evidence type="ECO:0000313" key="3">
    <source>
        <dbReference type="Proteomes" id="UP000001542"/>
    </source>
</evidence>
<feature type="region of interest" description="Disordered" evidence="1">
    <location>
        <begin position="213"/>
        <end position="302"/>
    </location>
</feature>
<dbReference type="OrthoDB" id="10564678at2759"/>
<gene>
    <name evidence="2" type="ORF">TVAG_318680</name>
</gene>
<feature type="compositionally biased region" description="Basic and acidic residues" evidence="1">
    <location>
        <begin position="221"/>
        <end position="245"/>
    </location>
</feature>
<dbReference type="AlphaFoldDB" id="A2G5L8"/>
<feature type="compositionally biased region" description="Acidic residues" evidence="1">
    <location>
        <begin position="285"/>
        <end position="301"/>
    </location>
</feature>
<dbReference type="RefSeq" id="XP_001300483.1">
    <property type="nucleotide sequence ID" value="XM_001300482.1"/>
</dbReference>
<dbReference type="EMBL" id="DS114433">
    <property type="protein sequence ID" value="EAX87553.1"/>
    <property type="molecule type" value="Genomic_DNA"/>
</dbReference>
<name>A2G5L8_TRIV3</name>
<dbReference type="Proteomes" id="UP000001542">
    <property type="component" value="Unassembled WGS sequence"/>
</dbReference>
<reference evidence="2" key="2">
    <citation type="journal article" date="2007" name="Science">
        <title>Draft genome sequence of the sexually transmitted pathogen Trichomonas vaginalis.</title>
        <authorList>
            <person name="Carlton J.M."/>
            <person name="Hirt R.P."/>
            <person name="Silva J.C."/>
            <person name="Delcher A.L."/>
            <person name="Schatz M."/>
            <person name="Zhao Q."/>
            <person name="Wortman J.R."/>
            <person name="Bidwell S.L."/>
            <person name="Alsmark U.C.M."/>
            <person name="Besteiro S."/>
            <person name="Sicheritz-Ponten T."/>
            <person name="Noel C.J."/>
            <person name="Dacks J.B."/>
            <person name="Foster P.G."/>
            <person name="Simillion C."/>
            <person name="Van de Peer Y."/>
            <person name="Miranda-Saavedra D."/>
            <person name="Barton G.J."/>
            <person name="Westrop G.D."/>
            <person name="Mueller S."/>
            <person name="Dessi D."/>
            <person name="Fiori P.L."/>
            <person name="Ren Q."/>
            <person name="Paulsen I."/>
            <person name="Zhang H."/>
            <person name="Bastida-Corcuera F.D."/>
            <person name="Simoes-Barbosa A."/>
            <person name="Brown M.T."/>
            <person name="Hayes R.D."/>
            <person name="Mukherjee M."/>
            <person name="Okumura C.Y."/>
            <person name="Schneider R."/>
            <person name="Smith A.J."/>
            <person name="Vanacova S."/>
            <person name="Villalvazo M."/>
            <person name="Haas B.J."/>
            <person name="Pertea M."/>
            <person name="Feldblyum T.V."/>
            <person name="Utterback T.R."/>
            <person name="Shu C.L."/>
            <person name="Osoegawa K."/>
            <person name="de Jong P.J."/>
            <person name="Hrdy I."/>
            <person name="Horvathova L."/>
            <person name="Zubacova Z."/>
            <person name="Dolezal P."/>
            <person name="Malik S.B."/>
            <person name="Logsdon J.M. Jr."/>
            <person name="Henze K."/>
            <person name="Gupta A."/>
            <person name="Wang C.C."/>
            <person name="Dunne R.L."/>
            <person name="Upcroft J.A."/>
            <person name="Upcroft P."/>
            <person name="White O."/>
            <person name="Salzberg S.L."/>
            <person name="Tang P."/>
            <person name="Chiu C.-H."/>
            <person name="Lee Y.-S."/>
            <person name="Embley T.M."/>
            <person name="Coombs G.H."/>
            <person name="Mottram J.C."/>
            <person name="Tachezy J."/>
            <person name="Fraser-Liggett C.M."/>
            <person name="Johnson P.J."/>
        </authorList>
    </citation>
    <scope>NUCLEOTIDE SEQUENCE [LARGE SCALE GENOMIC DNA]</scope>
    <source>
        <strain evidence="2">G3</strain>
    </source>
</reference>
<evidence type="ECO:0000313" key="2">
    <source>
        <dbReference type="EMBL" id="EAX87553.1"/>
    </source>
</evidence>
<evidence type="ECO:0000256" key="1">
    <source>
        <dbReference type="SAM" id="MobiDB-lite"/>
    </source>
</evidence>
<keyword evidence="3" id="KW-1185">Reference proteome</keyword>
<feature type="compositionally biased region" description="Acidic residues" evidence="1">
    <location>
        <begin position="264"/>
        <end position="278"/>
    </location>
</feature>
<dbReference type="VEuPathDB" id="TrichDB:TVAGG3_0662300"/>
<dbReference type="KEGG" id="tva:4745201"/>